<protein>
    <submittedName>
        <fullName evidence="1">Uncharacterized protein</fullName>
    </submittedName>
</protein>
<organism evidence="1">
    <name type="scientific">Rhizophora mucronata</name>
    <name type="common">Asiatic mangrove</name>
    <dbReference type="NCBI Taxonomy" id="61149"/>
    <lineage>
        <taxon>Eukaryota</taxon>
        <taxon>Viridiplantae</taxon>
        <taxon>Streptophyta</taxon>
        <taxon>Embryophyta</taxon>
        <taxon>Tracheophyta</taxon>
        <taxon>Spermatophyta</taxon>
        <taxon>Magnoliopsida</taxon>
        <taxon>eudicotyledons</taxon>
        <taxon>Gunneridae</taxon>
        <taxon>Pentapetalae</taxon>
        <taxon>rosids</taxon>
        <taxon>fabids</taxon>
        <taxon>Malpighiales</taxon>
        <taxon>Rhizophoraceae</taxon>
        <taxon>Rhizophora</taxon>
    </lineage>
</organism>
<dbReference type="AlphaFoldDB" id="A0A2P2QWZ9"/>
<reference evidence="1" key="1">
    <citation type="submission" date="2018-02" db="EMBL/GenBank/DDBJ databases">
        <title>Rhizophora mucronata_Transcriptome.</title>
        <authorList>
            <person name="Meera S.P."/>
            <person name="Sreeshan A."/>
            <person name="Augustine A."/>
        </authorList>
    </citation>
    <scope>NUCLEOTIDE SEQUENCE</scope>
    <source>
        <tissue evidence="1">Leaf</tissue>
    </source>
</reference>
<sequence length="36" mass="4345">MSKKLTPSIQRNTSSFPEWLYSWEKIIQIMKTNIMN</sequence>
<dbReference type="EMBL" id="GGEC01091019">
    <property type="protein sequence ID" value="MBX71503.1"/>
    <property type="molecule type" value="Transcribed_RNA"/>
</dbReference>
<proteinExistence type="predicted"/>
<evidence type="ECO:0000313" key="1">
    <source>
        <dbReference type="EMBL" id="MBX71503.1"/>
    </source>
</evidence>
<accession>A0A2P2QWZ9</accession>
<name>A0A2P2QWZ9_RHIMU</name>